<dbReference type="AlphaFoldDB" id="A0A0R3DU84"/>
<dbReference type="InterPro" id="IPR023393">
    <property type="entry name" value="START-like_dom_sf"/>
</dbReference>
<dbReference type="CDD" id="cd07814">
    <property type="entry name" value="SRPBCC_CalC_Aha1-like"/>
    <property type="match status" value="1"/>
</dbReference>
<accession>A0A0R3DU84</accession>
<dbReference type="Proteomes" id="UP000051936">
    <property type="component" value="Unassembled WGS sequence"/>
</dbReference>
<evidence type="ECO:0000259" key="2">
    <source>
        <dbReference type="Pfam" id="PF08327"/>
    </source>
</evidence>
<keyword evidence="4" id="KW-1185">Reference proteome</keyword>
<dbReference type="STRING" id="989370.AOQ71_15255"/>
<dbReference type="Pfam" id="PF08327">
    <property type="entry name" value="AHSA1"/>
    <property type="match status" value="1"/>
</dbReference>
<organism evidence="3 4">
    <name type="scientific">Bradyrhizobium manausense</name>
    <dbReference type="NCBI Taxonomy" id="989370"/>
    <lineage>
        <taxon>Bacteria</taxon>
        <taxon>Pseudomonadati</taxon>
        <taxon>Pseudomonadota</taxon>
        <taxon>Alphaproteobacteria</taxon>
        <taxon>Hyphomicrobiales</taxon>
        <taxon>Nitrobacteraceae</taxon>
        <taxon>Bradyrhizobium</taxon>
    </lineage>
</organism>
<evidence type="ECO:0000313" key="4">
    <source>
        <dbReference type="Proteomes" id="UP000051936"/>
    </source>
</evidence>
<dbReference type="Gene3D" id="3.30.530.20">
    <property type="match status" value="1"/>
</dbReference>
<dbReference type="SUPFAM" id="SSF55961">
    <property type="entry name" value="Bet v1-like"/>
    <property type="match status" value="1"/>
</dbReference>
<evidence type="ECO:0000313" key="3">
    <source>
        <dbReference type="EMBL" id="KRQ13297.1"/>
    </source>
</evidence>
<dbReference type="OrthoDB" id="9803476at2"/>
<comment type="similarity">
    <text evidence="1">Belongs to the AHA1 family.</text>
</comment>
<dbReference type="InterPro" id="IPR013538">
    <property type="entry name" value="ASHA1/2-like_C"/>
</dbReference>
<gene>
    <name evidence="3" type="ORF">AOQ71_15255</name>
</gene>
<sequence length="145" mass="16554">MRDQEEGRDKRAIVVDYRLSAAPRKVWRALTEPRLLESWLMPNDIEPEVGRRFTFRTTPAPGFDGVVKCEVLKVEPDSRLVYSWRGGLLDTIVTWTLKLSSTGGTDLRLEHTGFDREHSATYDMLDEGWRKKAAGSLERVSSSLD</sequence>
<proteinExistence type="inferred from homology"/>
<dbReference type="RefSeq" id="WP_057747487.1">
    <property type="nucleotide sequence ID" value="NZ_LJYG01000055.1"/>
</dbReference>
<dbReference type="EMBL" id="LJYG01000055">
    <property type="protein sequence ID" value="KRQ13297.1"/>
    <property type="molecule type" value="Genomic_DNA"/>
</dbReference>
<comment type="caution">
    <text evidence="3">The sequence shown here is derived from an EMBL/GenBank/DDBJ whole genome shotgun (WGS) entry which is preliminary data.</text>
</comment>
<reference evidence="3 4" key="1">
    <citation type="submission" date="2015-09" db="EMBL/GenBank/DDBJ databases">
        <title>Draft Genome Sequence of Bradyrhizobium manausense Strain BR 3351T, a Novel Symbiotic Nitrogen-Fixing Alphaproteobacterium Isolated from Brazilian Amazon Rain Forest.</title>
        <authorList>
            <person name="De Araujo J.L."/>
            <person name="Zilli J.E."/>
        </authorList>
    </citation>
    <scope>NUCLEOTIDE SEQUENCE [LARGE SCALE GENOMIC DNA]</scope>
    <source>
        <strain evidence="3 4">BR3351</strain>
    </source>
</reference>
<protein>
    <recommendedName>
        <fullName evidence="2">Activator of Hsp90 ATPase homologue 1/2-like C-terminal domain-containing protein</fullName>
    </recommendedName>
</protein>
<feature type="domain" description="Activator of Hsp90 ATPase homologue 1/2-like C-terminal" evidence="2">
    <location>
        <begin position="21"/>
        <end position="132"/>
    </location>
</feature>
<evidence type="ECO:0000256" key="1">
    <source>
        <dbReference type="ARBA" id="ARBA00006817"/>
    </source>
</evidence>
<name>A0A0R3DU84_9BRAD</name>